<evidence type="ECO:0000256" key="9">
    <source>
        <dbReference type="ARBA" id="ARBA00022763"/>
    </source>
</evidence>
<comment type="caution">
    <text evidence="18">The sequence shown here is derived from an EMBL/GenBank/DDBJ whole genome shotgun (WGS) entry which is preliminary data.</text>
</comment>
<dbReference type="EC" id="2.3.2.27" evidence="4"/>
<evidence type="ECO:0000259" key="17">
    <source>
        <dbReference type="PROSITE" id="PS50089"/>
    </source>
</evidence>
<feature type="compositionally biased region" description="Polar residues" evidence="16">
    <location>
        <begin position="52"/>
        <end position="63"/>
    </location>
</feature>
<keyword evidence="14" id="KW-0479">Metal-binding</keyword>
<evidence type="ECO:0000256" key="12">
    <source>
        <dbReference type="ARBA" id="ARBA00023242"/>
    </source>
</evidence>
<comment type="subcellular location">
    <subcellularLocation>
        <location evidence="2">Cytoplasm</location>
    </subcellularLocation>
    <subcellularLocation>
        <location evidence="13">Nucleus</location>
        <location evidence="13">Nuclear body</location>
    </subcellularLocation>
</comment>
<feature type="region of interest" description="Disordered" evidence="16">
    <location>
        <begin position="334"/>
        <end position="354"/>
    </location>
</feature>
<feature type="compositionally biased region" description="Polar residues" evidence="16">
    <location>
        <begin position="237"/>
        <end position="250"/>
    </location>
</feature>
<dbReference type="GO" id="GO:0005737">
    <property type="term" value="C:cytoplasm"/>
    <property type="evidence" value="ECO:0007669"/>
    <property type="project" value="UniProtKB-SubCell"/>
</dbReference>
<dbReference type="InterPro" id="IPR013083">
    <property type="entry name" value="Znf_RING/FYVE/PHD"/>
</dbReference>
<keyword evidence="15" id="KW-0175">Coiled coil</keyword>
<dbReference type="Gene3D" id="3.30.40.10">
    <property type="entry name" value="Zinc/RING finger domain, C3HC4 (zinc finger)"/>
    <property type="match status" value="1"/>
</dbReference>
<dbReference type="PANTHER" id="PTHR16047:SF7">
    <property type="entry name" value="E3 UBIQUITIN-PROTEIN LIGASE RFWD3"/>
    <property type="match status" value="1"/>
</dbReference>
<sequence>MKEDGENGEDGKNGKNGGDGLHTSKRLRLSILRSHNRGVSRRGLDSAGPSHGASSSTTVNLPSISYRGVQVGSSEHAELTSVSDDSFRHTPGNTSGLGTHDDSAPAIEENISSVTDTLQLDVFQQGAEAGNDPLDLPCETPDEGGNEQRESPGRQLEDGVVHSVESIPAEPDAELSAGTGGPVGPSEGHDAPLSSGEEEADGVMQGGEISGIEPGNHLEQEADLTRVQEEEPEVRSLVSQQQDEASSHNVVTLDQSGTPVLGQILDTRVEVVEAHETQSAHAEARNPVIETVVLSEDDEEAQSEDPMLTASAFAEPSLTAEDLDAFAPEPHLAPRSTAEEEAGTSRPEQLGTQLDSEGTTCPICMEPWTSTGNHRICSLACGHLFGKACIKRWLKMAGRKQGKCPQCNKRARVEDLRTLYVPRIAVMDEESQSYMEEAGSLRTENEKLKKQVVDLREEVRRTQAVLRALTRDQRDAFTMFGSSRPRPSNHRGHDIALTAHQIHVTGHNASRSAAPRAQGNVNHDQSGPQSGQSIRERPNVLQLLSMRSSDASRPTPEDQQNGRRLDGRNGLGTGSHAGMIVDVEQRREDNIAARPMRSFPSLTVGDSQHLEKGFVLEDDRSLNGAKVFDMDAQSQLLLVSGRPPDSMTSSGLTKMSLLALSEGECINLPSGTGAIRDIRIAPTGTRAPGKLALVASLGKRLSIFSLDSNNVVITYMLPNPSWACAWDPCDPNRLYTGLQNGTLLTFDMRQTSSPLDTLKSPSSTPIHTLQYVPKNPRATNHKFEGGGLLSASSSTFLFWPGIDQPREKRPVCLSQPGGSSVCVSVSYNSAVDVMVASFRPKPTTVPSNDGASSSTTLPTHSQADFPSQSTPSVLPETASTASVGVHIPTHFAYARTTCGLMGGPGSFHTSWEQQGAMVGHKSQAVLSRTAIVNEWTETGTGADQSSCLFASGDEGSNSVWLWNLTTRAVKQMLTPHPYSPVLDIRTAHVAGVDLLGCMSERTLQLYRRVPG</sequence>
<dbReference type="GO" id="GO:0008270">
    <property type="term" value="F:zinc ion binding"/>
    <property type="evidence" value="ECO:0007669"/>
    <property type="project" value="UniProtKB-KW"/>
</dbReference>
<dbReference type="InterPro" id="IPR001841">
    <property type="entry name" value="Znf_RING"/>
</dbReference>
<feature type="domain" description="RING-type" evidence="17">
    <location>
        <begin position="361"/>
        <end position="408"/>
    </location>
</feature>
<dbReference type="CDD" id="cd16450">
    <property type="entry name" value="mRING-C3HGC3_RFWD3"/>
    <property type="match status" value="1"/>
</dbReference>
<evidence type="ECO:0000256" key="11">
    <source>
        <dbReference type="ARBA" id="ARBA00023204"/>
    </source>
</evidence>
<comment type="pathway">
    <text evidence="3">Protein modification; protein ubiquitination.</text>
</comment>
<comment type="catalytic activity">
    <reaction evidence="1">
        <text>S-ubiquitinyl-[E2 ubiquitin-conjugating enzyme]-L-cysteine + [acceptor protein]-L-lysine = [E2 ubiquitin-conjugating enzyme]-L-cysteine + N(6)-ubiquitinyl-[acceptor protein]-L-lysine.</text>
        <dbReference type="EC" id="2.3.2.27"/>
    </reaction>
</comment>
<evidence type="ECO:0000256" key="1">
    <source>
        <dbReference type="ARBA" id="ARBA00000900"/>
    </source>
</evidence>
<feature type="compositionally biased region" description="Basic and acidic residues" evidence="16">
    <location>
        <begin position="146"/>
        <end position="160"/>
    </location>
</feature>
<evidence type="ECO:0000256" key="2">
    <source>
        <dbReference type="ARBA" id="ARBA00004496"/>
    </source>
</evidence>
<feature type="region of interest" description="Disordered" evidence="16">
    <location>
        <begin position="841"/>
        <end position="877"/>
    </location>
</feature>
<dbReference type="InterPro" id="IPR036322">
    <property type="entry name" value="WD40_repeat_dom_sf"/>
</dbReference>
<feature type="compositionally biased region" description="Basic and acidic residues" evidence="16">
    <location>
        <begin position="1"/>
        <end position="13"/>
    </location>
</feature>
<feature type="coiled-coil region" evidence="15">
    <location>
        <begin position="431"/>
        <end position="472"/>
    </location>
</feature>
<feature type="compositionally biased region" description="Basic and acidic residues" evidence="16">
    <location>
        <begin position="216"/>
        <end position="229"/>
    </location>
</feature>
<evidence type="ECO:0000256" key="8">
    <source>
        <dbReference type="ARBA" id="ARBA00022737"/>
    </source>
</evidence>
<keyword evidence="5" id="KW-0963">Cytoplasm</keyword>
<keyword evidence="14" id="KW-0862">Zinc</keyword>
<dbReference type="PROSITE" id="PS50089">
    <property type="entry name" value="ZF_RING_2"/>
    <property type="match status" value="1"/>
</dbReference>
<keyword evidence="14" id="KW-0863">Zinc-finger</keyword>
<dbReference type="SMART" id="SM00184">
    <property type="entry name" value="RING"/>
    <property type="match status" value="1"/>
</dbReference>
<dbReference type="EMBL" id="CM026432">
    <property type="protein sequence ID" value="KAG0557278.1"/>
    <property type="molecule type" value="Genomic_DNA"/>
</dbReference>
<accession>A0A8T0GHN4</accession>
<keyword evidence="9" id="KW-0227">DNA damage</keyword>
<keyword evidence="10" id="KW-0833">Ubl conjugation pathway</keyword>
<feature type="region of interest" description="Disordered" evidence="16">
    <location>
        <begin position="128"/>
        <end position="250"/>
    </location>
</feature>
<evidence type="ECO:0000256" key="7">
    <source>
        <dbReference type="ARBA" id="ARBA00022679"/>
    </source>
</evidence>
<dbReference type="AlphaFoldDB" id="A0A8T0GHN4"/>
<dbReference type="PANTHER" id="PTHR16047">
    <property type="entry name" value="RFWD3 PROTEIN"/>
    <property type="match status" value="1"/>
</dbReference>
<gene>
    <name evidence="18" type="ORF">KC19_11G116300</name>
</gene>
<dbReference type="SUPFAM" id="SSF50978">
    <property type="entry name" value="WD40 repeat-like"/>
    <property type="match status" value="1"/>
</dbReference>
<organism evidence="18 19">
    <name type="scientific">Ceratodon purpureus</name>
    <name type="common">Fire moss</name>
    <name type="synonym">Dicranum purpureum</name>
    <dbReference type="NCBI Taxonomy" id="3225"/>
    <lineage>
        <taxon>Eukaryota</taxon>
        <taxon>Viridiplantae</taxon>
        <taxon>Streptophyta</taxon>
        <taxon>Embryophyta</taxon>
        <taxon>Bryophyta</taxon>
        <taxon>Bryophytina</taxon>
        <taxon>Bryopsida</taxon>
        <taxon>Dicranidae</taxon>
        <taxon>Pseudoditrichales</taxon>
        <taxon>Ditrichaceae</taxon>
        <taxon>Ceratodon</taxon>
    </lineage>
</organism>
<evidence type="ECO:0000256" key="10">
    <source>
        <dbReference type="ARBA" id="ARBA00022786"/>
    </source>
</evidence>
<evidence type="ECO:0000313" key="19">
    <source>
        <dbReference type="Proteomes" id="UP000822688"/>
    </source>
</evidence>
<dbReference type="GO" id="GO:0036297">
    <property type="term" value="P:interstrand cross-link repair"/>
    <property type="evidence" value="ECO:0007669"/>
    <property type="project" value="InterPro"/>
</dbReference>
<dbReference type="GO" id="GO:0061630">
    <property type="term" value="F:ubiquitin protein ligase activity"/>
    <property type="evidence" value="ECO:0007669"/>
    <property type="project" value="UniProtKB-EC"/>
</dbReference>
<keyword evidence="8" id="KW-0677">Repeat</keyword>
<evidence type="ECO:0000256" key="16">
    <source>
        <dbReference type="SAM" id="MobiDB-lite"/>
    </source>
</evidence>
<feature type="region of interest" description="Disordered" evidence="16">
    <location>
        <begin position="506"/>
        <end position="577"/>
    </location>
</feature>
<dbReference type="Gene3D" id="2.130.10.10">
    <property type="entry name" value="YVTN repeat-like/Quinoprotein amine dehydrogenase"/>
    <property type="match status" value="1"/>
</dbReference>
<keyword evidence="6" id="KW-0853">WD repeat</keyword>
<reference evidence="18 19" key="1">
    <citation type="submission" date="2020-06" db="EMBL/GenBank/DDBJ databases">
        <title>WGS assembly of Ceratodon purpureus strain R40.</title>
        <authorList>
            <person name="Carey S.B."/>
            <person name="Jenkins J."/>
            <person name="Shu S."/>
            <person name="Lovell J.T."/>
            <person name="Sreedasyam A."/>
            <person name="Maumus F."/>
            <person name="Tiley G.P."/>
            <person name="Fernandez-Pozo N."/>
            <person name="Barry K."/>
            <person name="Chen C."/>
            <person name="Wang M."/>
            <person name="Lipzen A."/>
            <person name="Daum C."/>
            <person name="Saski C.A."/>
            <person name="Payton A.C."/>
            <person name="Mcbreen J.C."/>
            <person name="Conrad R.E."/>
            <person name="Kollar L.M."/>
            <person name="Olsson S."/>
            <person name="Huttunen S."/>
            <person name="Landis J.B."/>
            <person name="Wickett N.J."/>
            <person name="Johnson M.G."/>
            <person name="Rensing S.A."/>
            <person name="Grimwood J."/>
            <person name="Schmutz J."/>
            <person name="Mcdaniel S.F."/>
        </authorList>
    </citation>
    <scope>NUCLEOTIDE SEQUENCE [LARGE SCALE GENOMIC DNA]</scope>
    <source>
        <strain evidence="18 19">R40</strain>
    </source>
</reference>
<evidence type="ECO:0000256" key="3">
    <source>
        <dbReference type="ARBA" id="ARBA00004906"/>
    </source>
</evidence>
<keyword evidence="7" id="KW-0808">Transferase</keyword>
<protein>
    <recommendedName>
        <fullName evidence="4">RING-type E3 ubiquitin transferase</fullName>
        <ecNumber evidence="4">2.3.2.27</ecNumber>
    </recommendedName>
</protein>
<keyword evidence="11" id="KW-0234">DNA repair</keyword>
<evidence type="ECO:0000256" key="15">
    <source>
        <dbReference type="SAM" id="Coils"/>
    </source>
</evidence>
<name>A0A8T0GHN4_CERPU</name>
<keyword evidence="12" id="KW-0539">Nucleus</keyword>
<dbReference type="Pfam" id="PF23419">
    <property type="entry name" value="WD40_RFWD3"/>
    <property type="match status" value="1"/>
</dbReference>
<evidence type="ECO:0000256" key="4">
    <source>
        <dbReference type="ARBA" id="ARBA00012483"/>
    </source>
</evidence>
<proteinExistence type="predicted"/>
<evidence type="ECO:0000313" key="18">
    <source>
        <dbReference type="EMBL" id="KAG0557278.1"/>
    </source>
</evidence>
<dbReference type="GO" id="GO:0016604">
    <property type="term" value="C:nuclear body"/>
    <property type="evidence" value="ECO:0007669"/>
    <property type="project" value="UniProtKB-SubCell"/>
</dbReference>
<evidence type="ECO:0000256" key="14">
    <source>
        <dbReference type="PROSITE-ProRule" id="PRU00175"/>
    </source>
</evidence>
<feature type="compositionally biased region" description="Polar residues" evidence="16">
    <location>
        <begin position="844"/>
        <end position="877"/>
    </location>
</feature>
<feature type="region of interest" description="Disordered" evidence="16">
    <location>
        <begin position="1"/>
        <end position="104"/>
    </location>
</feature>
<feature type="compositionally biased region" description="Polar residues" evidence="16">
    <location>
        <begin position="519"/>
        <end position="533"/>
    </location>
</feature>
<keyword evidence="19" id="KW-1185">Reference proteome</keyword>
<dbReference type="InterPro" id="IPR037381">
    <property type="entry name" value="RFWD3"/>
</dbReference>
<dbReference type="InterPro" id="IPR015943">
    <property type="entry name" value="WD40/YVTN_repeat-like_dom_sf"/>
</dbReference>
<dbReference type="GO" id="GO:0016567">
    <property type="term" value="P:protein ubiquitination"/>
    <property type="evidence" value="ECO:0007669"/>
    <property type="project" value="InterPro"/>
</dbReference>
<dbReference type="InterPro" id="IPR056527">
    <property type="entry name" value="WD40_RFWD3"/>
</dbReference>
<feature type="compositionally biased region" description="Basic residues" evidence="16">
    <location>
        <begin position="23"/>
        <end position="40"/>
    </location>
</feature>
<dbReference type="SUPFAM" id="SSF57850">
    <property type="entry name" value="RING/U-box"/>
    <property type="match status" value="1"/>
</dbReference>
<dbReference type="Pfam" id="PF13639">
    <property type="entry name" value="zf-RING_2"/>
    <property type="match status" value="1"/>
</dbReference>
<evidence type="ECO:0000256" key="13">
    <source>
        <dbReference type="ARBA" id="ARBA00034306"/>
    </source>
</evidence>
<evidence type="ECO:0000256" key="5">
    <source>
        <dbReference type="ARBA" id="ARBA00022490"/>
    </source>
</evidence>
<dbReference type="Proteomes" id="UP000822688">
    <property type="component" value="Chromosome 11"/>
</dbReference>
<evidence type="ECO:0000256" key="6">
    <source>
        <dbReference type="ARBA" id="ARBA00022574"/>
    </source>
</evidence>